<gene>
    <name evidence="1" type="ORF">QA636_35715</name>
</gene>
<reference evidence="1 2" key="1">
    <citation type="submission" date="2023-04" db="EMBL/GenBank/DDBJ databases">
        <title>Australian commercial rhizobial inoculants.</title>
        <authorList>
            <person name="Kohlmeier M.G."/>
            <person name="O'Hara G.W."/>
            <person name="Colombi E."/>
            <person name="Ramsay J.P."/>
            <person name="Terpolilli J."/>
        </authorList>
    </citation>
    <scope>NUCLEOTIDE SEQUENCE [LARGE SCALE GENOMIC DNA]</scope>
    <source>
        <strain evidence="1 2">CB627</strain>
    </source>
</reference>
<protein>
    <submittedName>
        <fullName evidence="1">Uncharacterized protein</fullName>
    </submittedName>
</protein>
<evidence type="ECO:0000313" key="2">
    <source>
        <dbReference type="Proteomes" id="UP001221546"/>
    </source>
</evidence>
<dbReference type="RefSeq" id="WP_310885392.1">
    <property type="nucleotide sequence ID" value="NZ_CP121646.1"/>
</dbReference>
<dbReference type="EMBL" id="CP121646">
    <property type="protein sequence ID" value="WFU62736.1"/>
    <property type="molecule type" value="Genomic_DNA"/>
</dbReference>
<proteinExistence type="predicted"/>
<keyword evidence="2" id="KW-1185">Reference proteome</keyword>
<name>A0ABY8JB67_9BRAD</name>
<dbReference type="Proteomes" id="UP001221546">
    <property type="component" value="Chromosome"/>
</dbReference>
<evidence type="ECO:0000313" key="1">
    <source>
        <dbReference type="EMBL" id="WFU62736.1"/>
    </source>
</evidence>
<sequence length="84" mass="9416">MTQSQSQLPGLCGIENLEYFIVLLDDWLGFTSLPSFAFATRQKAVDQNCRANVSCVVERIESCRLASGPALPLEVAVIMHRRFR</sequence>
<accession>A0ABY8JB67</accession>
<organism evidence="1 2">
    <name type="scientific">Bradyrhizobium brasilense</name>
    <dbReference type="NCBI Taxonomy" id="1419277"/>
    <lineage>
        <taxon>Bacteria</taxon>
        <taxon>Pseudomonadati</taxon>
        <taxon>Pseudomonadota</taxon>
        <taxon>Alphaproteobacteria</taxon>
        <taxon>Hyphomicrobiales</taxon>
        <taxon>Nitrobacteraceae</taxon>
        <taxon>Bradyrhizobium</taxon>
    </lineage>
</organism>